<protein>
    <submittedName>
        <fullName evidence="12">Site-specific tyrosine recombinase XerC</fullName>
    </submittedName>
</protein>
<dbReference type="InterPro" id="IPR050090">
    <property type="entry name" value="Tyrosine_recombinase_XerCD"/>
</dbReference>
<dbReference type="Gene3D" id="1.10.443.10">
    <property type="entry name" value="Intergrase catalytic core"/>
    <property type="match status" value="1"/>
</dbReference>
<dbReference type="Proteomes" id="UP000610594">
    <property type="component" value="Unassembled WGS sequence"/>
</dbReference>
<keyword evidence="13" id="KW-1185">Reference proteome</keyword>
<feature type="domain" description="Tyr recombinase" evidence="10">
    <location>
        <begin position="137"/>
        <end position="330"/>
    </location>
</feature>
<dbReference type="Gene3D" id="1.10.150.130">
    <property type="match status" value="1"/>
</dbReference>
<dbReference type="InterPro" id="IPR011010">
    <property type="entry name" value="DNA_brk_join_enz"/>
</dbReference>
<proteinExistence type="predicted"/>
<dbReference type="EMBL" id="WHJF01000186">
    <property type="protein sequence ID" value="NHZ66874.1"/>
    <property type="molecule type" value="Genomic_DNA"/>
</dbReference>
<organism evidence="12 13">
    <name type="scientific">Massilia genomosp. 1</name>
    <dbReference type="NCBI Taxonomy" id="2609280"/>
    <lineage>
        <taxon>Bacteria</taxon>
        <taxon>Pseudomonadati</taxon>
        <taxon>Pseudomonadota</taxon>
        <taxon>Betaproteobacteria</taxon>
        <taxon>Burkholderiales</taxon>
        <taxon>Oxalobacteraceae</taxon>
        <taxon>Telluria group</taxon>
        <taxon>Massilia</taxon>
    </lineage>
</organism>
<evidence type="ECO:0000256" key="4">
    <source>
        <dbReference type="ARBA" id="ARBA00022829"/>
    </source>
</evidence>
<dbReference type="SUPFAM" id="SSF56349">
    <property type="entry name" value="DNA breaking-rejoining enzymes"/>
    <property type="match status" value="1"/>
</dbReference>
<evidence type="ECO:0000259" key="10">
    <source>
        <dbReference type="PROSITE" id="PS51898"/>
    </source>
</evidence>
<name>A0ABX0N5U4_9BURK</name>
<keyword evidence="7" id="KW-0233">DNA recombination</keyword>
<evidence type="ECO:0000256" key="8">
    <source>
        <dbReference type="ARBA" id="ARBA00023306"/>
    </source>
</evidence>
<dbReference type="InterPro" id="IPR044068">
    <property type="entry name" value="CB"/>
</dbReference>
<dbReference type="InterPro" id="IPR002104">
    <property type="entry name" value="Integrase_catalytic"/>
</dbReference>
<gene>
    <name evidence="12" type="primary">xerC</name>
    <name evidence="12" type="ORF">F1735_32130</name>
</gene>
<evidence type="ECO:0000313" key="12">
    <source>
        <dbReference type="EMBL" id="NHZ66874.1"/>
    </source>
</evidence>
<dbReference type="InterPro" id="IPR013762">
    <property type="entry name" value="Integrase-like_cat_sf"/>
</dbReference>
<dbReference type="PROSITE" id="PS51898">
    <property type="entry name" value="TYR_RECOMBINASE"/>
    <property type="match status" value="1"/>
</dbReference>
<comment type="caution">
    <text evidence="12">The sequence shown here is derived from an EMBL/GenBank/DDBJ whole genome shotgun (WGS) entry which is preliminary data.</text>
</comment>
<keyword evidence="3" id="KW-0132">Cell division</keyword>
<evidence type="ECO:0000256" key="1">
    <source>
        <dbReference type="ARBA" id="ARBA00004496"/>
    </source>
</evidence>
<dbReference type="NCBIfam" id="NF002331">
    <property type="entry name" value="PRK01287.1"/>
    <property type="match status" value="1"/>
</dbReference>
<keyword evidence="5" id="KW-0229">DNA integration</keyword>
<evidence type="ECO:0000256" key="5">
    <source>
        <dbReference type="ARBA" id="ARBA00022908"/>
    </source>
</evidence>
<dbReference type="PROSITE" id="PS51900">
    <property type="entry name" value="CB"/>
    <property type="match status" value="1"/>
</dbReference>
<evidence type="ECO:0000256" key="6">
    <source>
        <dbReference type="ARBA" id="ARBA00023125"/>
    </source>
</evidence>
<evidence type="ECO:0000256" key="2">
    <source>
        <dbReference type="ARBA" id="ARBA00022490"/>
    </source>
</evidence>
<evidence type="ECO:0000256" key="3">
    <source>
        <dbReference type="ARBA" id="ARBA00022618"/>
    </source>
</evidence>
<keyword evidence="6 9" id="KW-0238">DNA-binding</keyword>
<evidence type="ECO:0000256" key="7">
    <source>
        <dbReference type="ARBA" id="ARBA00023172"/>
    </source>
</evidence>
<dbReference type="Pfam" id="PF00589">
    <property type="entry name" value="Phage_integrase"/>
    <property type="match status" value="1"/>
</dbReference>
<keyword evidence="4" id="KW-0159">Chromosome partition</keyword>
<sequence>MRPTRPGKLPGPLHYAGDPETRGGFRSYLIEFIDWTQAMHYSATTLKNRRIEMGYFIDWCEERSVTTPHEVTRAMLERYRQYIFAYRRKVDDAPLSRQTQSKRLITVRMFFKWMAKSHHLLFNPASEMELPKQENRLPRHVLTVAEIAQVLNAADIDDPSGFGIRDRAMLEALYSTGMRRAELVGLDLNDIDAERGTVLVRLGKGKKDRMVPIGERALAWIARYVQEVRPRYLDDDSDATLFLSKHHERVSAKQMSGIAKKIIDRANLERVQASGPLNSSCHLFRHACATHMLENGADIRFIQALLGHAELTTTEVYTRVAIMKLKEVHEATHPARLQARGAAHGGMARAIGAGVRVALLDALDAEAMGQPD</sequence>
<evidence type="ECO:0000313" key="13">
    <source>
        <dbReference type="Proteomes" id="UP000610594"/>
    </source>
</evidence>
<evidence type="ECO:0000259" key="11">
    <source>
        <dbReference type="PROSITE" id="PS51900"/>
    </source>
</evidence>
<dbReference type="PANTHER" id="PTHR30349">
    <property type="entry name" value="PHAGE INTEGRASE-RELATED"/>
    <property type="match status" value="1"/>
</dbReference>
<dbReference type="InterPro" id="IPR010998">
    <property type="entry name" value="Integrase_recombinase_N"/>
</dbReference>
<keyword evidence="2" id="KW-0963">Cytoplasm</keyword>
<feature type="domain" description="Core-binding (CB)" evidence="11">
    <location>
        <begin position="23"/>
        <end position="115"/>
    </location>
</feature>
<comment type="subcellular location">
    <subcellularLocation>
        <location evidence="1">Cytoplasm</location>
    </subcellularLocation>
</comment>
<evidence type="ECO:0000256" key="9">
    <source>
        <dbReference type="PROSITE-ProRule" id="PRU01248"/>
    </source>
</evidence>
<dbReference type="PANTHER" id="PTHR30349:SF77">
    <property type="entry name" value="TYROSINE RECOMBINASE XERC"/>
    <property type="match status" value="1"/>
</dbReference>
<reference evidence="12 13" key="1">
    <citation type="submission" date="2019-10" db="EMBL/GenBank/DDBJ databases">
        <title>Taxonomy of Antarctic Massilia spp.: description of Massilia rubra sp. nov., Massilia aquatica sp. nov., Massilia mucilaginosa sp. nov., Massilia frigida sp. nov. isolated from streams, lakes and regoliths.</title>
        <authorList>
            <person name="Holochova P."/>
            <person name="Sedlacek I."/>
            <person name="Kralova S."/>
            <person name="Maslanova I."/>
            <person name="Busse H.-J."/>
            <person name="Stankova E."/>
            <person name="Vrbovska V."/>
            <person name="Kovarovic V."/>
            <person name="Bartak M."/>
            <person name="Svec P."/>
            <person name="Pantucek R."/>
        </authorList>
    </citation>
    <scope>NUCLEOTIDE SEQUENCE [LARGE SCALE GENOMIC DNA]</scope>
    <source>
        <strain evidence="12 13">CCM 8694</strain>
    </source>
</reference>
<dbReference type="RefSeq" id="WP_167240923.1">
    <property type="nucleotide sequence ID" value="NZ_WHJF01000186.1"/>
</dbReference>
<keyword evidence="8" id="KW-0131">Cell cycle</keyword>
<accession>A0ABX0N5U4</accession>